<feature type="transmembrane region" description="Helical" evidence="1">
    <location>
        <begin position="88"/>
        <end position="108"/>
    </location>
</feature>
<name>A0A6N8L3S1_9SPHI</name>
<dbReference type="Proteomes" id="UP000435036">
    <property type="component" value="Unassembled WGS sequence"/>
</dbReference>
<evidence type="ECO:0000313" key="4">
    <source>
        <dbReference type="EMBL" id="MVZ63091.1"/>
    </source>
</evidence>
<reference evidence="4 5" key="1">
    <citation type="submission" date="2019-12" db="EMBL/GenBank/DDBJ databases">
        <authorList>
            <person name="Dong K."/>
        </authorList>
    </citation>
    <scope>NUCLEOTIDE SEQUENCE [LARGE SCALE GENOMIC DNA]</scope>
    <source>
        <strain evidence="4 5">JCM 31225</strain>
    </source>
</reference>
<evidence type="ECO:0000256" key="1">
    <source>
        <dbReference type="SAM" id="Phobius"/>
    </source>
</evidence>
<dbReference type="InterPro" id="IPR012373">
    <property type="entry name" value="Ferrdict_sens_TM"/>
</dbReference>
<dbReference type="PANTHER" id="PTHR30273:SF2">
    <property type="entry name" value="PROTEIN FECR"/>
    <property type="match status" value="1"/>
</dbReference>
<dbReference type="Gene3D" id="2.60.120.1440">
    <property type="match status" value="1"/>
</dbReference>
<dbReference type="Gene3D" id="3.55.50.30">
    <property type="match status" value="1"/>
</dbReference>
<evidence type="ECO:0000259" key="2">
    <source>
        <dbReference type="Pfam" id="PF04773"/>
    </source>
</evidence>
<evidence type="ECO:0000259" key="3">
    <source>
        <dbReference type="Pfam" id="PF16344"/>
    </source>
</evidence>
<feature type="domain" description="FecR protein" evidence="2">
    <location>
        <begin position="183"/>
        <end position="276"/>
    </location>
</feature>
<keyword evidence="1" id="KW-1133">Transmembrane helix</keyword>
<dbReference type="InterPro" id="IPR032508">
    <property type="entry name" value="FecR_C"/>
</dbReference>
<dbReference type="Pfam" id="PF16344">
    <property type="entry name" value="FecR_C"/>
    <property type="match status" value="1"/>
</dbReference>
<keyword evidence="1" id="KW-0812">Transmembrane</keyword>
<dbReference type="EMBL" id="WSQA01000010">
    <property type="protein sequence ID" value="MVZ63091.1"/>
    <property type="molecule type" value="Genomic_DNA"/>
</dbReference>
<comment type="caution">
    <text evidence="4">The sequence shown here is derived from an EMBL/GenBank/DDBJ whole genome shotgun (WGS) entry which is preliminary data.</text>
</comment>
<dbReference type="AlphaFoldDB" id="A0A6N8L3S1"/>
<organism evidence="4 5">
    <name type="scientific">Sphingobacterium humi</name>
    <dbReference type="NCBI Taxonomy" id="1796905"/>
    <lineage>
        <taxon>Bacteria</taxon>
        <taxon>Pseudomonadati</taxon>
        <taxon>Bacteroidota</taxon>
        <taxon>Sphingobacteriia</taxon>
        <taxon>Sphingobacteriales</taxon>
        <taxon>Sphingobacteriaceae</taxon>
        <taxon>Sphingobacterium</taxon>
    </lineage>
</organism>
<gene>
    <name evidence="4" type="ORF">GQF63_13730</name>
</gene>
<accession>A0A6N8L3S1</accession>
<protein>
    <submittedName>
        <fullName evidence="4">DUF4974 domain-containing protein</fullName>
    </submittedName>
</protein>
<keyword evidence="1" id="KW-0472">Membrane</keyword>
<evidence type="ECO:0000313" key="5">
    <source>
        <dbReference type="Proteomes" id="UP000435036"/>
    </source>
</evidence>
<dbReference type="OrthoDB" id="1452822at2"/>
<feature type="domain" description="Protein FecR C-terminal" evidence="3">
    <location>
        <begin position="319"/>
        <end position="382"/>
    </location>
</feature>
<dbReference type="PANTHER" id="PTHR30273">
    <property type="entry name" value="PERIPLASMIC SIGNAL SENSOR AND SIGMA FACTOR ACTIVATOR FECR-RELATED"/>
    <property type="match status" value="1"/>
</dbReference>
<proteinExistence type="predicted"/>
<dbReference type="Pfam" id="PF04773">
    <property type="entry name" value="FecR"/>
    <property type="match status" value="1"/>
</dbReference>
<dbReference type="GO" id="GO:0016989">
    <property type="term" value="F:sigma factor antagonist activity"/>
    <property type="evidence" value="ECO:0007669"/>
    <property type="project" value="TreeGrafter"/>
</dbReference>
<sequence length="392" mass="44574">MLNYNKEEIFSLFLAGKCSPEQAQWLISKFAEEDFRQSLEAYVQQELEIGNQEALEGFHELSEREYEKIALQLFPSKREKTMRLIPKHWSWIAAAASILLILGLSIYLHKDVPAPAAEEQLATIQQHIPSQQEGITLTLPHGEVVPMEAAQAQEKHYQPIENKDIPSYVIKKSISGKIPYPQEITVPKEKTALICLTDGTKVWLNANSSLRYDANFVGTERQVTLYGEAYFEVAKQADKPFIVKSGNQQIQVLGTHFNVEAYSVNCNKTTLMEGSIRLQTSKMQKLLKPGQQVLSNAAGDLKQQTADLQQVESWRKHTFVFQDAKLTQIAQELTRWYGVQVQVDPAIAQQKFSGNISRKQALEDLLAILQRTGQIHYKINYKNQERSVQLTK</sequence>
<dbReference type="InterPro" id="IPR006860">
    <property type="entry name" value="FecR"/>
</dbReference>
<dbReference type="RefSeq" id="WP_160369811.1">
    <property type="nucleotide sequence ID" value="NZ_WSQA01000010.1"/>
</dbReference>
<keyword evidence="5" id="KW-1185">Reference proteome</keyword>